<feature type="non-terminal residue" evidence="1">
    <location>
        <position position="1"/>
    </location>
</feature>
<proteinExistence type="predicted"/>
<accession>A0ABR4FHB1</accession>
<organism evidence="1 2">
    <name type="scientific">Aspergillus keveii</name>
    <dbReference type="NCBI Taxonomy" id="714993"/>
    <lineage>
        <taxon>Eukaryota</taxon>
        <taxon>Fungi</taxon>
        <taxon>Dikarya</taxon>
        <taxon>Ascomycota</taxon>
        <taxon>Pezizomycotina</taxon>
        <taxon>Eurotiomycetes</taxon>
        <taxon>Eurotiomycetidae</taxon>
        <taxon>Eurotiales</taxon>
        <taxon>Aspergillaceae</taxon>
        <taxon>Aspergillus</taxon>
        <taxon>Aspergillus subgen. Nidulantes</taxon>
    </lineage>
</organism>
<comment type="caution">
    <text evidence="1">The sequence shown here is derived from an EMBL/GenBank/DDBJ whole genome shotgun (WGS) entry which is preliminary data.</text>
</comment>
<protein>
    <submittedName>
        <fullName evidence="1">Uncharacterized protein</fullName>
    </submittedName>
</protein>
<dbReference type="EMBL" id="JBFTWV010000367">
    <property type="protein sequence ID" value="KAL2782625.1"/>
    <property type="molecule type" value="Genomic_DNA"/>
</dbReference>
<gene>
    <name evidence="1" type="ORF">BJX66DRAFT_320249</name>
</gene>
<reference evidence="1 2" key="1">
    <citation type="submission" date="2024-07" db="EMBL/GenBank/DDBJ databases">
        <title>Section-level genome sequencing and comparative genomics of Aspergillus sections Usti and Cavernicolus.</title>
        <authorList>
            <consortium name="Lawrence Berkeley National Laboratory"/>
            <person name="Nybo J.L."/>
            <person name="Vesth T.C."/>
            <person name="Theobald S."/>
            <person name="Frisvad J.C."/>
            <person name="Larsen T.O."/>
            <person name="Kjaerboelling I."/>
            <person name="Rothschild-Mancinelli K."/>
            <person name="Lyhne E.K."/>
            <person name="Kogle M.E."/>
            <person name="Barry K."/>
            <person name="Clum A."/>
            <person name="Na H."/>
            <person name="Ledsgaard L."/>
            <person name="Lin J."/>
            <person name="Lipzen A."/>
            <person name="Kuo A."/>
            <person name="Riley R."/>
            <person name="Mondo S."/>
            <person name="Labutti K."/>
            <person name="Haridas S."/>
            <person name="Pangalinan J."/>
            <person name="Salamov A.A."/>
            <person name="Simmons B.A."/>
            <person name="Magnuson J.K."/>
            <person name="Chen J."/>
            <person name="Drula E."/>
            <person name="Henrissat B."/>
            <person name="Wiebenga A."/>
            <person name="Lubbers R.J."/>
            <person name="Gomes A.C."/>
            <person name="Makela M.R."/>
            <person name="Stajich J."/>
            <person name="Grigoriev I.V."/>
            <person name="Mortensen U.H."/>
            <person name="De Vries R.P."/>
            <person name="Baker S.E."/>
            <person name="Andersen M.R."/>
        </authorList>
    </citation>
    <scope>NUCLEOTIDE SEQUENCE [LARGE SCALE GENOMIC DNA]</scope>
    <source>
        <strain evidence="1 2">CBS 209.92</strain>
    </source>
</reference>
<dbReference type="Proteomes" id="UP001610563">
    <property type="component" value="Unassembled WGS sequence"/>
</dbReference>
<name>A0ABR4FHB1_9EURO</name>
<keyword evidence="2" id="KW-1185">Reference proteome</keyword>
<sequence length="82" mass="9004">MDLFPSSFRDDHTQPDLDGYSLLTSLTLSRVSFPSVLLPGVQQSPFRAVCRHWPCGNVPTNCTFCGSWHDPAGPSPLSALRD</sequence>
<evidence type="ECO:0000313" key="2">
    <source>
        <dbReference type="Proteomes" id="UP001610563"/>
    </source>
</evidence>
<evidence type="ECO:0000313" key="1">
    <source>
        <dbReference type="EMBL" id="KAL2782625.1"/>
    </source>
</evidence>